<keyword evidence="1" id="KW-0614">Plasmid</keyword>
<proteinExistence type="predicted"/>
<reference evidence="1" key="1">
    <citation type="submission" date="2016-10" db="EMBL/GenBank/DDBJ databases">
        <title>The High Quality Genome of Vibrio alginolyticus K01M1.</title>
        <authorList>
            <person name="Wendling C."/>
            <person name="Chibani C.M."/>
            <person name="Hertel R."/>
            <person name="Sproer C."/>
            <person name="Bunk B."/>
            <person name="Overmann J."/>
            <person name="Roth O."/>
            <person name="Liesegang H."/>
        </authorList>
    </citation>
    <scope>NUCLEOTIDE SEQUENCE</scope>
    <source>
        <strain evidence="1">K05K4</strain>
        <plasmid evidence="1">pL289</plasmid>
    </source>
</reference>
<dbReference type="SUPFAM" id="SSF53335">
    <property type="entry name" value="S-adenosyl-L-methionine-dependent methyltransferases"/>
    <property type="match status" value="1"/>
</dbReference>
<evidence type="ECO:0008006" key="2">
    <source>
        <dbReference type="Google" id="ProtNLM"/>
    </source>
</evidence>
<protein>
    <recommendedName>
        <fullName evidence="2">Spermidine synthase</fullName>
    </recommendedName>
</protein>
<dbReference type="Gene3D" id="3.40.50.150">
    <property type="entry name" value="Vaccinia Virus protein VP39"/>
    <property type="match status" value="1"/>
</dbReference>
<organism evidence="1">
    <name type="scientific">Vibrio alginolyticus</name>
    <dbReference type="NCBI Taxonomy" id="663"/>
    <lineage>
        <taxon>Bacteria</taxon>
        <taxon>Pseudomonadati</taxon>
        <taxon>Pseudomonadota</taxon>
        <taxon>Gammaproteobacteria</taxon>
        <taxon>Vibrionales</taxon>
        <taxon>Vibrionaceae</taxon>
        <taxon>Vibrio</taxon>
    </lineage>
</organism>
<gene>
    <name evidence="1" type="ORF">K05K4_49680</name>
</gene>
<sequence length="276" mass="31239">MEYKLTNNSTAKISDLLKRHMSGLPTLGMYVNREIEVGKYTFKRYKTDFEVGYFSTLSNYSRGVALLEDDKVWMTLSALEVESHYVPQHSAKGKVVIAGLGLGLITLSLLEKKAVKEIVVLEHDADLIEQFDKLLDGKTLKLWQKNLSTGRVKIFKCDCLAPLSNEILRATRKANYLWVDIWATLFTEQAPKDTKRLYDQIKPDVCDYWGHCFDLIIESGEKQSTLSPSTLKSTAKNILGMNMTVNTLSGHALQLYTELAMRVLHNAHKKMSGNQS</sequence>
<dbReference type="EMBL" id="CP017904">
    <property type="protein sequence ID" value="ARP21677.1"/>
    <property type="molecule type" value="Genomic_DNA"/>
</dbReference>
<dbReference type="RefSeq" id="WP_086048366.1">
    <property type="nucleotide sequence ID" value="NZ_CP017893.1"/>
</dbReference>
<geneLocation type="plasmid" evidence="1">
    <name>pL289</name>
</geneLocation>
<accession>A0A1W6U0R9</accession>
<name>A0A1W6U0R9_VIBAL</name>
<dbReference type="AlphaFoldDB" id="A0A1W6U0R9"/>
<evidence type="ECO:0000313" key="1">
    <source>
        <dbReference type="EMBL" id="ARP21677.1"/>
    </source>
</evidence>
<dbReference type="InterPro" id="IPR029063">
    <property type="entry name" value="SAM-dependent_MTases_sf"/>
</dbReference>